<dbReference type="PANTHER" id="PTHR47338:SF20">
    <property type="entry name" value="ZN(II)2CYS6 TRANSCRIPTION FACTOR (EUROFUNG)"/>
    <property type="match status" value="1"/>
</dbReference>
<keyword evidence="3" id="KW-0805">Transcription regulation</keyword>
<evidence type="ECO:0000256" key="6">
    <source>
        <dbReference type="ARBA" id="ARBA00023242"/>
    </source>
</evidence>
<evidence type="ECO:0000256" key="4">
    <source>
        <dbReference type="ARBA" id="ARBA00023125"/>
    </source>
</evidence>
<keyword evidence="4" id="KW-0238">DNA-binding</keyword>
<dbReference type="PROSITE" id="PS00463">
    <property type="entry name" value="ZN2_CY6_FUNGAL_1"/>
    <property type="match status" value="1"/>
</dbReference>
<accession>A0ABR4JZD5</accession>
<dbReference type="InterPro" id="IPR001138">
    <property type="entry name" value="Zn2Cys6_DnaBD"/>
</dbReference>
<proteinExistence type="predicted"/>
<dbReference type="PANTHER" id="PTHR47338">
    <property type="entry name" value="ZN(II)2CYS6 TRANSCRIPTION FACTOR (EUROFUNG)-RELATED"/>
    <property type="match status" value="1"/>
</dbReference>
<name>A0ABR4JZD5_9EURO</name>
<dbReference type="InterPro" id="IPR050815">
    <property type="entry name" value="TF_fung"/>
</dbReference>
<dbReference type="SMART" id="SM00066">
    <property type="entry name" value="GAL4"/>
    <property type="match status" value="1"/>
</dbReference>
<feature type="domain" description="Zn(2)-C6 fungal-type" evidence="7">
    <location>
        <begin position="16"/>
        <end position="46"/>
    </location>
</feature>
<dbReference type="GeneID" id="98161605"/>
<comment type="subcellular location">
    <subcellularLocation>
        <location evidence="1">Nucleus</location>
    </subcellularLocation>
</comment>
<dbReference type="Pfam" id="PF04082">
    <property type="entry name" value="Fungal_trans"/>
    <property type="match status" value="1"/>
</dbReference>
<dbReference type="Gene3D" id="4.10.240.10">
    <property type="entry name" value="Zn(2)-C6 fungal-type DNA-binding domain"/>
    <property type="match status" value="1"/>
</dbReference>
<evidence type="ECO:0000313" key="9">
    <source>
        <dbReference type="Proteomes" id="UP001610444"/>
    </source>
</evidence>
<organism evidence="8 9">
    <name type="scientific">Aspergillus pseudodeflectus</name>
    <dbReference type="NCBI Taxonomy" id="176178"/>
    <lineage>
        <taxon>Eukaryota</taxon>
        <taxon>Fungi</taxon>
        <taxon>Dikarya</taxon>
        <taxon>Ascomycota</taxon>
        <taxon>Pezizomycotina</taxon>
        <taxon>Eurotiomycetes</taxon>
        <taxon>Eurotiomycetidae</taxon>
        <taxon>Eurotiales</taxon>
        <taxon>Aspergillaceae</taxon>
        <taxon>Aspergillus</taxon>
        <taxon>Aspergillus subgen. Nidulantes</taxon>
    </lineage>
</organism>
<dbReference type="CDD" id="cd00067">
    <property type="entry name" value="GAL4"/>
    <property type="match status" value="1"/>
</dbReference>
<comment type="caution">
    <text evidence="8">The sequence shown here is derived from an EMBL/GenBank/DDBJ whole genome shotgun (WGS) entry which is preliminary data.</text>
</comment>
<dbReference type="PROSITE" id="PS50048">
    <property type="entry name" value="ZN2_CY6_FUNGAL_2"/>
    <property type="match status" value="1"/>
</dbReference>
<evidence type="ECO:0000256" key="3">
    <source>
        <dbReference type="ARBA" id="ARBA00023015"/>
    </source>
</evidence>
<evidence type="ECO:0000256" key="5">
    <source>
        <dbReference type="ARBA" id="ARBA00023163"/>
    </source>
</evidence>
<dbReference type="SUPFAM" id="SSF57701">
    <property type="entry name" value="Zn2/Cys6 DNA-binding domain"/>
    <property type="match status" value="1"/>
</dbReference>
<dbReference type="InterPro" id="IPR007219">
    <property type="entry name" value="XnlR_reg_dom"/>
</dbReference>
<evidence type="ECO:0000256" key="1">
    <source>
        <dbReference type="ARBA" id="ARBA00004123"/>
    </source>
</evidence>
<evidence type="ECO:0000259" key="7">
    <source>
        <dbReference type="PROSITE" id="PS50048"/>
    </source>
</evidence>
<keyword evidence="9" id="KW-1185">Reference proteome</keyword>
<evidence type="ECO:0000313" key="8">
    <source>
        <dbReference type="EMBL" id="KAL2844273.1"/>
    </source>
</evidence>
<dbReference type="Pfam" id="PF00172">
    <property type="entry name" value="Zn_clus"/>
    <property type="match status" value="1"/>
</dbReference>
<sequence>MMVIDEETPKGKAANACATCRSQKRKCDKKLPVCSRCSKTGADCNYHWLHEEQQYNYSNGNNPFGPTTTLADFLLFHIPVTSHQQWLPGTFQPLHPCRQNIASRGLNIDHFFVGVLMTTLTEQSDTLDRVVDAYFVTIQSWLPILHERTFRDRVLQLSSNPQAETALLVLTLFLLMGCQTEDRPQTPPPAGYKGWLYQLCSYLFSFLKLVRPPSLQLVQAGLYLTVYELGSSLLEVASISIGTCARIGYSLRLNVDNPRFLPDTMCIQSEEKRRTWLGVYMLDRLINQVLTENSMPHAVDDPSIQFRLPIEELDWDQDPECPPSSFYQPSFSTPIDRPLSYFAREIQAIRTLGHVQMLPKLTDPLLFHQQVDNLDTFLIQFMEYLFKETPGSWQVLCGANATVLLAATALHRARLGFETLPGSPGSAPQGINERSVFALRSIINMVTDICLRFNALDPALRAICVPLPAVVCIGEAARAALWLRRIGEDACAVAIEPLRETLVYTGKAWGLAEYYVRQLE</sequence>
<keyword evidence="2" id="KW-0479">Metal-binding</keyword>
<evidence type="ECO:0000256" key="2">
    <source>
        <dbReference type="ARBA" id="ARBA00022723"/>
    </source>
</evidence>
<gene>
    <name evidence="8" type="ORF">BJX68DRAFT_269800</name>
</gene>
<dbReference type="EMBL" id="JBFXLR010000042">
    <property type="protein sequence ID" value="KAL2844273.1"/>
    <property type="molecule type" value="Genomic_DNA"/>
</dbReference>
<keyword evidence="6" id="KW-0539">Nucleus</keyword>
<dbReference type="RefSeq" id="XP_070896055.1">
    <property type="nucleotide sequence ID" value="XM_071046441.1"/>
</dbReference>
<dbReference type="InterPro" id="IPR036864">
    <property type="entry name" value="Zn2-C6_fun-type_DNA-bd_sf"/>
</dbReference>
<keyword evidence="5" id="KW-0804">Transcription</keyword>
<dbReference type="Proteomes" id="UP001610444">
    <property type="component" value="Unassembled WGS sequence"/>
</dbReference>
<protein>
    <submittedName>
        <fullName evidence="8">Fungal-specific transcription factor domain-containing protein</fullName>
    </submittedName>
</protein>
<reference evidence="8 9" key="1">
    <citation type="submission" date="2024-07" db="EMBL/GenBank/DDBJ databases">
        <title>Section-level genome sequencing and comparative genomics of Aspergillus sections Usti and Cavernicolus.</title>
        <authorList>
            <consortium name="Lawrence Berkeley National Laboratory"/>
            <person name="Nybo J.L."/>
            <person name="Vesth T.C."/>
            <person name="Theobald S."/>
            <person name="Frisvad J.C."/>
            <person name="Larsen T.O."/>
            <person name="Kjaerboelling I."/>
            <person name="Rothschild-Mancinelli K."/>
            <person name="Lyhne E.K."/>
            <person name="Kogle M.E."/>
            <person name="Barry K."/>
            <person name="Clum A."/>
            <person name="Na H."/>
            <person name="Ledsgaard L."/>
            <person name="Lin J."/>
            <person name="Lipzen A."/>
            <person name="Kuo A."/>
            <person name="Riley R."/>
            <person name="Mondo S."/>
            <person name="LaButti K."/>
            <person name="Haridas S."/>
            <person name="Pangalinan J."/>
            <person name="Salamov A.A."/>
            <person name="Simmons B.A."/>
            <person name="Magnuson J.K."/>
            <person name="Chen J."/>
            <person name="Drula E."/>
            <person name="Henrissat B."/>
            <person name="Wiebenga A."/>
            <person name="Lubbers R.J."/>
            <person name="Gomes A.C."/>
            <person name="Macurrencykelacurrency M.R."/>
            <person name="Stajich J."/>
            <person name="Grigoriev I.V."/>
            <person name="Mortensen U.H."/>
            <person name="De vries R.P."/>
            <person name="Baker S.E."/>
            <person name="Andersen M.R."/>
        </authorList>
    </citation>
    <scope>NUCLEOTIDE SEQUENCE [LARGE SCALE GENOMIC DNA]</scope>
    <source>
        <strain evidence="8 9">CBS 756.74</strain>
    </source>
</reference>
<dbReference type="CDD" id="cd12148">
    <property type="entry name" value="fungal_TF_MHR"/>
    <property type="match status" value="1"/>
</dbReference>